<reference evidence="12 13" key="1">
    <citation type="submission" date="2018-08" db="EMBL/GenBank/DDBJ databases">
        <title>Draft genome of the lignicolous fungus Coniochaeta pulveracea.</title>
        <authorList>
            <person name="Borstlap C.J."/>
            <person name="De Witt R.N."/>
            <person name="Botha A."/>
            <person name="Volschenk H."/>
        </authorList>
    </citation>
    <scope>NUCLEOTIDE SEQUENCE [LARGE SCALE GENOMIC DNA]</scope>
    <source>
        <strain evidence="12 13">CAB683</strain>
    </source>
</reference>
<dbReference type="EMBL" id="QVQW01000008">
    <property type="protein sequence ID" value="RKU47623.1"/>
    <property type="molecule type" value="Genomic_DNA"/>
</dbReference>
<comment type="subcellular location">
    <subcellularLocation>
        <location evidence="1">Nucleus</location>
    </subcellularLocation>
</comment>
<keyword evidence="6" id="KW-0804">Transcription</keyword>
<name>A0A420YIB5_9PEZI</name>
<dbReference type="Proteomes" id="UP000275385">
    <property type="component" value="Unassembled WGS sequence"/>
</dbReference>
<evidence type="ECO:0000256" key="4">
    <source>
        <dbReference type="ARBA" id="ARBA00022833"/>
    </source>
</evidence>
<dbReference type="SMART" id="SM00401">
    <property type="entry name" value="ZnF_GATA"/>
    <property type="match status" value="1"/>
</dbReference>
<keyword evidence="3 8" id="KW-0863">Zinc-finger</keyword>
<feature type="compositionally biased region" description="Basic and acidic residues" evidence="9">
    <location>
        <begin position="288"/>
        <end position="306"/>
    </location>
</feature>
<dbReference type="PRINTS" id="PR00619">
    <property type="entry name" value="GATAZNFINGER"/>
</dbReference>
<dbReference type="SUPFAM" id="SSF57716">
    <property type="entry name" value="Glucocorticoid receptor-like (DNA-binding domain)"/>
    <property type="match status" value="1"/>
</dbReference>
<evidence type="ECO:0000256" key="9">
    <source>
        <dbReference type="SAM" id="MobiDB-lite"/>
    </source>
</evidence>
<evidence type="ECO:0000256" key="1">
    <source>
        <dbReference type="ARBA" id="ARBA00004123"/>
    </source>
</evidence>
<dbReference type="PROSITE" id="PS00344">
    <property type="entry name" value="GATA_ZN_FINGER_1"/>
    <property type="match status" value="1"/>
</dbReference>
<evidence type="ECO:0000256" key="3">
    <source>
        <dbReference type="ARBA" id="ARBA00022771"/>
    </source>
</evidence>
<proteinExistence type="predicted"/>
<accession>A0A420YIB5</accession>
<comment type="caution">
    <text evidence="12">The sequence shown here is derived from an EMBL/GenBank/DDBJ whole genome shotgun (WGS) entry which is preliminary data.</text>
</comment>
<keyword evidence="5" id="KW-0805">Transcription regulation</keyword>
<evidence type="ECO:0000256" key="7">
    <source>
        <dbReference type="ARBA" id="ARBA00023242"/>
    </source>
</evidence>
<dbReference type="InterPro" id="IPR013088">
    <property type="entry name" value="Znf_NHR/GATA"/>
</dbReference>
<dbReference type="OrthoDB" id="515401at2759"/>
<dbReference type="STRING" id="177199.A0A420YIB5"/>
<organism evidence="12 13">
    <name type="scientific">Coniochaeta pulveracea</name>
    <dbReference type="NCBI Taxonomy" id="177199"/>
    <lineage>
        <taxon>Eukaryota</taxon>
        <taxon>Fungi</taxon>
        <taxon>Dikarya</taxon>
        <taxon>Ascomycota</taxon>
        <taxon>Pezizomycotina</taxon>
        <taxon>Sordariomycetes</taxon>
        <taxon>Sordariomycetidae</taxon>
        <taxon>Coniochaetales</taxon>
        <taxon>Coniochaetaceae</taxon>
        <taxon>Coniochaeta</taxon>
    </lineage>
</organism>
<evidence type="ECO:0000313" key="12">
    <source>
        <dbReference type="EMBL" id="RKU47623.1"/>
    </source>
</evidence>
<feature type="chain" id="PRO_5019218444" evidence="10">
    <location>
        <begin position="20"/>
        <end position="330"/>
    </location>
</feature>
<keyword evidence="4" id="KW-0862">Zinc</keyword>
<dbReference type="Pfam" id="PF00320">
    <property type="entry name" value="GATA"/>
    <property type="match status" value="1"/>
</dbReference>
<dbReference type="GO" id="GO:0000122">
    <property type="term" value="P:negative regulation of transcription by RNA polymerase II"/>
    <property type="evidence" value="ECO:0007669"/>
    <property type="project" value="TreeGrafter"/>
</dbReference>
<sequence>MGLLIVMHSSAVLAPPAYAKTSPASTAGPGGNLPTCQNCATSTTPLWRRDEMGSVLCNACGLFLKLHGRPRPISLKTDVIKSRNRVKTMRPDLAKKKQQQQQQQAQQNLPPGADPNDMTGANMAAALGGRRPSKTNGHLDDTQSPISRTGTPNMYNNAHGLQMYPSMDDAQFQAQGLGFGVGATGDGRVPSPMNGGHPSTQEALLAENASLKTRVSELEVIQELYRGRLEQLETEEAQTQQNKSELHSQLEAAQQTESQLRTDLEESHRRENMLKRRLDELELELKQTKESVEAQDSERPAKKPRLEQASTEETLEVLKTESAPSPQPAD</sequence>
<dbReference type="GO" id="GO:0000981">
    <property type="term" value="F:DNA-binding transcription factor activity, RNA polymerase II-specific"/>
    <property type="evidence" value="ECO:0007669"/>
    <property type="project" value="TreeGrafter"/>
</dbReference>
<evidence type="ECO:0000313" key="13">
    <source>
        <dbReference type="Proteomes" id="UP000275385"/>
    </source>
</evidence>
<feature type="compositionally biased region" description="Polar residues" evidence="9">
    <location>
        <begin position="142"/>
        <end position="156"/>
    </location>
</feature>
<keyword evidence="10" id="KW-0732">Signal</keyword>
<dbReference type="Pfam" id="PF25026">
    <property type="entry name" value="Asd-4"/>
    <property type="match status" value="1"/>
</dbReference>
<keyword evidence="13" id="KW-1185">Reference proteome</keyword>
<keyword evidence="7" id="KW-0539">Nucleus</keyword>
<evidence type="ECO:0000259" key="11">
    <source>
        <dbReference type="PROSITE" id="PS50114"/>
    </source>
</evidence>
<dbReference type="CDD" id="cd00202">
    <property type="entry name" value="ZnF_GATA"/>
    <property type="match status" value="1"/>
</dbReference>
<keyword evidence="2" id="KW-0479">Metal-binding</keyword>
<dbReference type="InterPro" id="IPR056998">
    <property type="entry name" value="Asd-4/GZF3_helical"/>
</dbReference>
<evidence type="ECO:0000256" key="10">
    <source>
        <dbReference type="SAM" id="SignalP"/>
    </source>
</evidence>
<dbReference type="GO" id="GO:0045944">
    <property type="term" value="P:positive regulation of transcription by RNA polymerase II"/>
    <property type="evidence" value="ECO:0007669"/>
    <property type="project" value="TreeGrafter"/>
</dbReference>
<feature type="region of interest" description="Disordered" evidence="9">
    <location>
        <begin position="288"/>
        <end position="330"/>
    </location>
</feature>
<dbReference type="PROSITE" id="PS50114">
    <property type="entry name" value="GATA_ZN_FINGER_2"/>
    <property type="match status" value="1"/>
</dbReference>
<evidence type="ECO:0000256" key="6">
    <source>
        <dbReference type="ARBA" id="ARBA00023163"/>
    </source>
</evidence>
<evidence type="ECO:0000256" key="8">
    <source>
        <dbReference type="PROSITE-ProRule" id="PRU00094"/>
    </source>
</evidence>
<feature type="signal peptide" evidence="10">
    <location>
        <begin position="1"/>
        <end position="19"/>
    </location>
</feature>
<feature type="region of interest" description="Disordered" evidence="9">
    <location>
        <begin position="83"/>
        <end position="157"/>
    </location>
</feature>
<dbReference type="PANTHER" id="PTHR10071:SF338">
    <property type="entry name" value="GATA-TYPE DOMAIN-CONTAINING PROTEIN"/>
    <property type="match status" value="1"/>
</dbReference>
<feature type="compositionally biased region" description="Basic and acidic residues" evidence="9">
    <location>
        <begin position="260"/>
        <end position="271"/>
    </location>
</feature>
<dbReference type="PANTHER" id="PTHR10071">
    <property type="entry name" value="TRANSCRIPTION FACTOR GATA FAMILY MEMBER"/>
    <property type="match status" value="1"/>
</dbReference>
<feature type="domain" description="GATA-type" evidence="11">
    <location>
        <begin position="36"/>
        <end position="83"/>
    </location>
</feature>
<dbReference type="GO" id="GO:0000978">
    <property type="term" value="F:RNA polymerase II cis-regulatory region sequence-specific DNA binding"/>
    <property type="evidence" value="ECO:0007669"/>
    <property type="project" value="TreeGrafter"/>
</dbReference>
<dbReference type="GO" id="GO:0008270">
    <property type="term" value="F:zinc ion binding"/>
    <property type="evidence" value="ECO:0007669"/>
    <property type="project" value="UniProtKB-KW"/>
</dbReference>
<dbReference type="GO" id="GO:0005634">
    <property type="term" value="C:nucleus"/>
    <property type="evidence" value="ECO:0007669"/>
    <property type="project" value="UniProtKB-SubCell"/>
</dbReference>
<dbReference type="InterPro" id="IPR039355">
    <property type="entry name" value="Transcription_factor_GATA"/>
</dbReference>
<dbReference type="AlphaFoldDB" id="A0A420YIB5"/>
<evidence type="ECO:0000256" key="2">
    <source>
        <dbReference type="ARBA" id="ARBA00022723"/>
    </source>
</evidence>
<protein>
    <submittedName>
        <fullName evidence="12">GATA type zinc finger protein asd-4</fullName>
    </submittedName>
</protein>
<feature type="region of interest" description="Disordered" evidence="9">
    <location>
        <begin position="235"/>
        <end position="271"/>
    </location>
</feature>
<dbReference type="InterPro" id="IPR000679">
    <property type="entry name" value="Znf_GATA"/>
</dbReference>
<dbReference type="Gene3D" id="3.30.50.10">
    <property type="entry name" value="Erythroid Transcription Factor GATA-1, subunit A"/>
    <property type="match status" value="1"/>
</dbReference>
<gene>
    <name evidence="12" type="primary">ASD4_1</name>
    <name evidence="12" type="ORF">DL546_008428</name>
</gene>
<evidence type="ECO:0000256" key="5">
    <source>
        <dbReference type="ARBA" id="ARBA00023015"/>
    </source>
</evidence>
<dbReference type="FunFam" id="3.30.50.10:FF:000007">
    <property type="entry name" value="Nitrogen regulatory AreA, N-terminal"/>
    <property type="match status" value="1"/>
</dbReference>